<dbReference type="SUPFAM" id="SSF56935">
    <property type="entry name" value="Porins"/>
    <property type="match status" value="1"/>
</dbReference>
<accession>A0A6L7G6P2</accession>
<keyword evidence="9 10" id="KW-0998">Cell outer membrane</keyword>
<dbReference type="CDD" id="cd01347">
    <property type="entry name" value="ligand_gated_channel"/>
    <property type="match status" value="1"/>
</dbReference>
<dbReference type="GO" id="GO:0015344">
    <property type="term" value="F:siderophore uptake transmembrane transporter activity"/>
    <property type="evidence" value="ECO:0007669"/>
    <property type="project" value="TreeGrafter"/>
</dbReference>
<dbReference type="InterPro" id="IPR010105">
    <property type="entry name" value="TonB_sidphr_rcpt"/>
</dbReference>
<keyword evidence="8 15" id="KW-0675">Receptor</keyword>
<dbReference type="GO" id="GO:0015891">
    <property type="term" value="P:siderophore transport"/>
    <property type="evidence" value="ECO:0007669"/>
    <property type="project" value="InterPro"/>
</dbReference>
<dbReference type="PANTHER" id="PTHR32552:SF74">
    <property type="entry name" value="HYDROXAMATE SIDEROPHORE RECEPTOR FHUE"/>
    <property type="match status" value="1"/>
</dbReference>
<keyword evidence="12" id="KW-0732">Signal</keyword>
<keyword evidence="3 10" id="KW-0813">Transport</keyword>
<protein>
    <submittedName>
        <fullName evidence="15">TonB-dependent siderophore receptor</fullName>
    </submittedName>
</protein>
<dbReference type="PROSITE" id="PS52016">
    <property type="entry name" value="TONB_DEPENDENT_REC_3"/>
    <property type="match status" value="1"/>
</dbReference>
<evidence type="ECO:0000256" key="4">
    <source>
        <dbReference type="ARBA" id="ARBA00022452"/>
    </source>
</evidence>
<dbReference type="InterPro" id="IPR012910">
    <property type="entry name" value="Plug_dom"/>
</dbReference>
<dbReference type="InterPro" id="IPR037066">
    <property type="entry name" value="Plug_dom_sf"/>
</dbReference>
<reference evidence="15 16" key="1">
    <citation type="submission" date="2019-12" db="EMBL/GenBank/DDBJ databases">
        <authorList>
            <person name="Li M."/>
        </authorList>
    </citation>
    <scope>NUCLEOTIDE SEQUENCE [LARGE SCALE GENOMIC DNA]</scope>
    <source>
        <strain evidence="15 16">GBMRC 2024</strain>
    </source>
</reference>
<dbReference type="InterPro" id="IPR036942">
    <property type="entry name" value="Beta-barrel_TonB_sf"/>
</dbReference>
<evidence type="ECO:0000256" key="10">
    <source>
        <dbReference type="PROSITE-ProRule" id="PRU01360"/>
    </source>
</evidence>
<dbReference type="Pfam" id="PF00593">
    <property type="entry name" value="TonB_dep_Rec_b-barrel"/>
    <property type="match status" value="1"/>
</dbReference>
<dbReference type="Gene3D" id="2.40.170.20">
    <property type="entry name" value="TonB-dependent receptor, beta-barrel domain"/>
    <property type="match status" value="1"/>
</dbReference>
<evidence type="ECO:0000256" key="5">
    <source>
        <dbReference type="ARBA" id="ARBA00022692"/>
    </source>
</evidence>
<comment type="caution">
    <text evidence="15">The sequence shown here is derived from an EMBL/GenBank/DDBJ whole genome shotgun (WGS) entry which is preliminary data.</text>
</comment>
<dbReference type="PANTHER" id="PTHR32552">
    <property type="entry name" value="FERRICHROME IRON RECEPTOR-RELATED"/>
    <property type="match status" value="1"/>
</dbReference>
<evidence type="ECO:0000313" key="16">
    <source>
        <dbReference type="Proteomes" id="UP000477911"/>
    </source>
</evidence>
<dbReference type="InterPro" id="IPR000531">
    <property type="entry name" value="Beta-barrel_TonB"/>
</dbReference>
<evidence type="ECO:0000256" key="7">
    <source>
        <dbReference type="ARBA" id="ARBA00023136"/>
    </source>
</evidence>
<keyword evidence="7 10" id="KW-0472">Membrane</keyword>
<dbReference type="InterPro" id="IPR039426">
    <property type="entry name" value="TonB-dep_rcpt-like"/>
</dbReference>
<evidence type="ECO:0000256" key="12">
    <source>
        <dbReference type="SAM" id="SignalP"/>
    </source>
</evidence>
<evidence type="ECO:0000256" key="9">
    <source>
        <dbReference type="ARBA" id="ARBA00023237"/>
    </source>
</evidence>
<evidence type="ECO:0000259" key="14">
    <source>
        <dbReference type="Pfam" id="PF07715"/>
    </source>
</evidence>
<evidence type="ECO:0000256" key="6">
    <source>
        <dbReference type="ARBA" id="ARBA00023077"/>
    </source>
</evidence>
<evidence type="ECO:0000313" key="15">
    <source>
        <dbReference type="EMBL" id="MXN19609.1"/>
    </source>
</evidence>
<feature type="domain" description="TonB-dependent receptor-like beta-barrel" evidence="13">
    <location>
        <begin position="240"/>
        <end position="666"/>
    </location>
</feature>
<dbReference type="Pfam" id="PF07715">
    <property type="entry name" value="Plug"/>
    <property type="match status" value="1"/>
</dbReference>
<proteinExistence type="inferred from homology"/>
<organism evidence="15 16">
    <name type="scientific">Pseudooceanicola albus</name>
    <dbReference type="NCBI Taxonomy" id="2692189"/>
    <lineage>
        <taxon>Bacteria</taxon>
        <taxon>Pseudomonadati</taxon>
        <taxon>Pseudomonadota</taxon>
        <taxon>Alphaproteobacteria</taxon>
        <taxon>Rhodobacterales</taxon>
        <taxon>Paracoccaceae</taxon>
        <taxon>Pseudooceanicola</taxon>
    </lineage>
</organism>
<keyword evidence="5 10" id="KW-0812">Transmembrane</keyword>
<feature type="signal peptide" evidence="12">
    <location>
        <begin position="1"/>
        <end position="24"/>
    </location>
</feature>
<evidence type="ECO:0000256" key="1">
    <source>
        <dbReference type="ARBA" id="ARBA00004571"/>
    </source>
</evidence>
<dbReference type="AlphaFoldDB" id="A0A6L7G6P2"/>
<dbReference type="GO" id="GO:0009279">
    <property type="term" value="C:cell outer membrane"/>
    <property type="evidence" value="ECO:0007669"/>
    <property type="project" value="UniProtKB-SubCell"/>
</dbReference>
<evidence type="ECO:0000256" key="8">
    <source>
        <dbReference type="ARBA" id="ARBA00023170"/>
    </source>
</evidence>
<evidence type="ECO:0000256" key="11">
    <source>
        <dbReference type="RuleBase" id="RU003357"/>
    </source>
</evidence>
<evidence type="ECO:0000256" key="2">
    <source>
        <dbReference type="ARBA" id="ARBA00009810"/>
    </source>
</evidence>
<sequence length="698" mass="75502">MPAFTRHSLAFLLATTALASPAFAQDAINLDAIAIKGSSYETEDTDSYTSDVVSVGEKAAMEAREVPQSTAVVTRKQIEDGDYTALETALSDTPGIMILNNNVGRSSIYSRGYEFDYLYFDGLPAPVSSIYGTQPDLSIVDHVEVLKGPAGLFIGTGEPAGAINMRLKQANATEKTGYAKVSADSNGQMRGEFDISSALNKDGTLRGRFVAAYGDGDSWVDGVTNGVKSLYGTVAWDVTPDTKLTFSVSHMERDITPYNGLPTYSDGTLIDADSSATTVMDWNNFENNTNDYVVAAEHHFDNGARLKFSMRRSVQDANFLYAYSGSAASEDNTISRLAWLARDFHQDSLALDAHLETPFELGSWAGNAIVGADWQHVESTMYQARGAISGTFDLDDWDASAASAPDVDYSTRTKTDTISKGLYTQLRLSPIEPLTFIGGARLSWYEGDSTATTLSTGSSSTSSYDVSGHVTPFAGVTYDLSPSTTLYASYSSIFIPQSYTDASGKLLDPVEGRQFETGVKASLAYGLNVSAAIFDLREVNRPTSVDDYYVASGKVESKGVELTVAGEVTQNLHLSAGYTYTHTEYLNGDDEGETFSTYTPEHMFKIQASYDVTEGALSGWSFGGRLTTMSDFSSNGITAPGYGVVDLMAKKHFDNDLTLQFGVDNVFDKAYYTRVGSTTVFNFQGEPRTFNVSLSKSF</sequence>
<dbReference type="NCBIfam" id="TIGR01783">
    <property type="entry name" value="TonB-siderophor"/>
    <property type="match status" value="1"/>
</dbReference>
<keyword evidence="6 11" id="KW-0798">TonB box</keyword>
<evidence type="ECO:0000259" key="13">
    <source>
        <dbReference type="Pfam" id="PF00593"/>
    </source>
</evidence>
<name>A0A6L7G6P2_9RHOB</name>
<dbReference type="Gene3D" id="2.170.130.10">
    <property type="entry name" value="TonB-dependent receptor, plug domain"/>
    <property type="match status" value="1"/>
</dbReference>
<dbReference type="Proteomes" id="UP000477911">
    <property type="component" value="Unassembled WGS sequence"/>
</dbReference>
<dbReference type="RefSeq" id="WP_160895732.1">
    <property type="nucleotide sequence ID" value="NZ_WUMU01000019.1"/>
</dbReference>
<evidence type="ECO:0000256" key="3">
    <source>
        <dbReference type="ARBA" id="ARBA00022448"/>
    </source>
</evidence>
<feature type="domain" description="TonB-dependent receptor plug" evidence="14">
    <location>
        <begin position="63"/>
        <end position="162"/>
    </location>
</feature>
<keyword evidence="4 10" id="KW-1134">Transmembrane beta strand</keyword>
<comment type="subcellular location">
    <subcellularLocation>
        <location evidence="1 10">Cell outer membrane</location>
        <topology evidence="1 10">Multi-pass membrane protein</topology>
    </subcellularLocation>
</comment>
<keyword evidence="16" id="KW-1185">Reference proteome</keyword>
<gene>
    <name evidence="15" type="ORF">GR170_17385</name>
</gene>
<comment type="similarity">
    <text evidence="2 10 11">Belongs to the TonB-dependent receptor family.</text>
</comment>
<dbReference type="EMBL" id="WUMU01000019">
    <property type="protein sequence ID" value="MXN19609.1"/>
    <property type="molecule type" value="Genomic_DNA"/>
</dbReference>
<feature type="chain" id="PRO_5027049214" evidence="12">
    <location>
        <begin position="25"/>
        <end position="698"/>
    </location>
</feature>
<dbReference type="GO" id="GO:0038023">
    <property type="term" value="F:signaling receptor activity"/>
    <property type="evidence" value="ECO:0007669"/>
    <property type="project" value="InterPro"/>
</dbReference>